<feature type="signal peptide" evidence="1">
    <location>
        <begin position="1"/>
        <end position="20"/>
    </location>
</feature>
<protein>
    <submittedName>
        <fullName evidence="3">Beta-lactamase family protein</fullName>
    </submittedName>
</protein>
<proteinExistence type="predicted"/>
<gene>
    <name evidence="3" type="ORF">H7F21_12835</name>
</gene>
<keyword evidence="1" id="KW-0732">Signal</keyword>
<comment type="caution">
    <text evidence="3">The sequence shown here is derived from an EMBL/GenBank/DDBJ whole genome shotgun (WGS) entry which is preliminary data.</text>
</comment>
<dbReference type="PANTHER" id="PTHR46825:SF9">
    <property type="entry name" value="BETA-LACTAMASE-RELATED DOMAIN-CONTAINING PROTEIN"/>
    <property type="match status" value="1"/>
</dbReference>
<dbReference type="Pfam" id="PF00144">
    <property type="entry name" value="Beta-lactamase"/>
    <property type="match status" value="1"/>
</dbReference>
<sequence length="360" mass="39977">MKKSILTAILLMCFTLNAVAQTKAEASKALIENLIKEKKVVGVSASYAVNGEIQWASASGFADKEKKSEFTINTEVRTASIAKSMTAIAVMQLVEQGLVDINLPIDTYIPEFVQKGKTKITTKHLLSHTSGIGAYKNLKEIENKVNYETLLDAYDVFKNRKLRFEPGTEFYYTSYGYVILGILIEKVSGLSFEAYMQKHIWDKANMTNTGIEKPQIKRQQTASLYSRDRKDRLKNIEANNLSNRIPAGGFYSTVSDLVKFGNALLDNTLVSEATIKLMTTHHSLEKVNNSYGFGFYLYGKRPNEGGIYGHNGAQTGTSTQLFIIPSRKTVVAVISNTSRAGREVSTVAGELCNIFNQKDE</sequence>
<dbReference type="InterPro" id="IPR001466">
    <property type="entry name" value="Beta-lactam-related"/>
</dbReference>
<feature type="domain" description="Beta-lactamase-related" evidence="2">
    <location>
        <begin position="29"/>
        <end position="340"/>
    </location>
</feature>
<dbReference type="Gene3D" id="3.40.710.10">
    <property type="entry name" value="DD-peptidase/beta-lactamase superfamily"/>
    <property type="match status" value="1"/>
</dbReference>
<dbReference type="SUPFAM" id="SSF56601">
    <property type="entry name" value="beta-lactamase/transpeptidase-like"/>
    <property type="match status" value="1"/>
</dbReference>
<dbReference type="RefSeq" id="WP_185789706.1">
    <property type="nucleotide sequence ID" value="NZ_JACLCP010000004.1"/>
</dbReference>
<evidence type="ECO:0000256" key="1">
    <source>
        <dbReference type="SAM" id="SignalP"/>
    </source>
</evidence>
<dbReference type="AlphaFoldDB" id="A0A842IVL5"/>
<dbReference type="Proteomes" id="UP000533900">
    <property type="component" value="Unassembled WGS sequence"/>
</dbReference>
<evidence type="ECO:0000313" key="4">
    <source>
        <dbReference type="Proteomes" id="UP000533900"/>
    </source>
</evidence>
<evidence type="ECO:0000259" key="2">
    <source>
        <dbReference type="Pfam" id="PF00144"/>
    </source>
</evidence>
<name>A0A842IVL5_9FLAO</name>
<keyword evidence="4" id="KW-1185">Reference proteome</keyword>
<accession>A0A842IVL5</accession>
<dbReference type="InterPro" id="IPR050491">
    <property type="entry name" value="AmpC-like"/>
</dbReference>
<dbReference type="PANTHER" id="PTHR46825">
    <property type="entry name" value="D-ALANYL-D-ALANINE-CARBOXYPEPTIDASE/ENDOPEPTIDASE AMPH"/>
    <property type="match status" value="1"/>
</dbReference>
<organism evidence="3 4">
    <name type="scientific">Winogradskyella flava</name>
    <dbReference type="NCBI Taxonomy" id="1884876"/>
    <lineage>
        <taxon>Bacteria</taxon>
        <taxon>Pseudomonadati</taxon>
        <taxon>Bacteroidota</taxon>
        <taxon>Flavobacteriia</taxon>
        <taxon>Flavobacteriales</taxon>
        <taxon>Flavobacteriaceae</taxon>
        <taxon>Winogradskyella</taxon>
    </lineage>
</organism>
<dbReference type="EMBL" id="JACLCP010000004">
    <property type="protein sequence ID" value="MBC2845984.1"/>
    <property type="molecule type" value="Genomic_DNA"/>
</dbReference>
<reference evidence="3" key="1">
    <citation type="submission" date="2020-08" db="EMBL/GenBank/DDBJ databases">
        <title>Winogradskyella ouciana sp. nov., isolated from the hadal seawater of the Mariana Trench.</title>
        <authorList>
            <person name="He X."/>
        </authorList>
    </citation>
    <scope>NUCLEOTIDE SEQUENCE [LARGE SCALE GENOMIC DNA]</scope>
    <source>
        <strain evidence="3">KCTC 52348</strain>
    </source>
</reference>
<evidence type="ECO:0000313" key="3">
    <source>
        <dbReference type="EMBL" id="MBC2845984.1"/>
    </source>
</evidence>
<feature type="chain" id="PRO_5032696180" evidence="1">
    <location>
        <begin position="21"/>
        <end position="360"/>
    </location>
</feature>
<dbReference type="InterPro" id="IPR012338">
    <property type="entry name" value="Beta-lactam/transpept-like"/>
</dbReference>